<dbReference type="EnsemblPlants" id="Solyc04g051090.2.1">
    <property type="protein sequence ID" value="Solyc04g051090.2.1"/>
    <property type="gene ID" value="Solyc04g051090.2"/>
</dbReference>
<dbReference type="Gramene" id="Solyc04g051090.2.1">
    <property type="protein sequence ID" value="Solyc04g051090.2.1"/>
    <property type="gene ID" value="Solyc04g051090.2"/>
</dbReference>
<sequence>MSGKQGQSIKLKCNHFMGSKAFVASRAEIGEQLEGVEPDRIEFYKDTHYSVVKGWSSQHAETNCNSMNDLKLYILREESLQ</sequence>
<dbReference type="PaxDb" id="4081-Solyc04g051090.1.1"/>
<keyword evidence="2" id="KW-1185">Reference proteome</keyword>
<dbReference type="AlphaFoldDB" id="A0A3Q7G3Z3"/>
<protein>
    <submittedName>
        <fullName evidence="1">Uncharacterized protein</fullName>
    </submittedName>
</protein>
<evidence type="ECO:0000313" key="1">
    <source>
        <dbReference type="EnsemblPlants" id="Solyc04g051090.2.1"/>
    </source>
</evidence>
<name>A0A3Q7G3Z3_SOLLC</name>
<evidence type="ECO:0000313" key="2">
    <source>
        <dbReference type="Proteomes" id="UP000004994"/>
    </source>
</evidence>
<dbReference type="Proteomes" id="UP000004994">
    <property type="component" value="Chromosome 4"/>
</dbReference>
<reference evidence="1" key="1">
    <citation type="journal article" date="2012" name="Nature">
        <title>The tomato genome sequence provides insights into fleshy fruit evolution.</title>
        <authorList>
            <consortium name="Tomato Genome Consortium"/>
        </authorList>
    </citation>
    <scope>NUCLEOTIDE SEQUENCE [LARGE SCALE GENOMIC DNA]</scope>
    <source>
        <strain evidence="1">cv. Heinz 1706</strain>
    </source>
</reference>
<reference evidence="1" key="2">
    <citation type="submission" date="2019-01" db="UniProtKB">
        <authorList>
            <consortium name="EnsemblPlants"/>
        </authorList>
    </citation>
    <scope>IDENTIFICATION</scope>
    <source>
        <strain evidence="1">cv. Heinz 1706</strain>
    </source>
</reference>
<proteinExistence type="predicted"/>
<dbReference type="InParanoid" id="A0A3Q7G3Z3"/>
<organism evidence="1">
    <name type="scientific">Solanum lycopersicum</name>
    <name type="common">Tomato</name>
    <name type="synonym">Lycopersicon esculentum</name>
    <dbReference type="NCBI Taxonomy" id="4081"/>
    <lineage>
        <taxon>Eukaryota</taxon>
        <taxon>Viridiplantae</taxon>
        <taxon>Streptophyta</taxon>
        <taxon>Embryophyta</taxon>
        <taxon>Tracheophyta</taxon>
        <taxon>Spermatophyta</taxon>
        <taxon>Magnoliopsida</taxon>
        <taxon>eudicotyledons</taxon>
        <taxon>Gunneridae</taxon>
        <taxon>Pentapetalae</taxon>
        <taxon>asterids</taxon>
        <taxon>lamiids</taxon>
        <taxon>Solanales</taxon>
        <taxon>Solanaceae</taxon>
        <taxon>Solanoideae</taxon>
        <taxon>Solaneae</taxon>
        <taxon>Solanum</taxon>
        <taxon>Solanum subgen. Lycopersicon</taxon>
    </lineage>
</organism>
<accession>A0A3Q7G3Z3</accession>